<gene>
    <name evidence="1" type="ORF">D8674_040609</name>
</gene>
<protein>
    <submittedName>
        <fullName evidence="1">Uncharacterized protein</fullName>
    </submittedName>
</protein>
<dbReference type="GO" id="GO:0016320">
    <property type="term" value="P:endoplasmic reticulum membrane fusion"/>
    <property type="evidence" value="ECO:0007669"/>
    <property type="project" value="TreeGrafter"/>
</dbReference>
<sequence length="66" mass="7606">MVGLLRKFVMKIWDGVPKPHAHKSTPLSEFFTVEVVVLSSYEEKEVKFKEETTPLPSEVKWHSGSF</sequence>
<proteinExistence type="predicted"/>
<dbReference type="EMBL" id="SMOL01000307">
    <property type="protein sequence ID" value="KAB2620651.1"/>
    <property type="molecule type" value="Genomic_DNA"/>
</dbReference>
<name>A0A5N5H3B1_9ROSA</name>
<dbReference type="GO" id="GO:0005783">
    <property type="term" value="C:endoplasmic reticulum"/>
    <property type="evidence" value="ECO:0007669"/>
    <property type="project" value="TreeGrafter"/>
</dbReference>
<evidence type="ECO:0000313" key="1">
    <source>
        <dbReference type="EMBL" id="KAB2620651.1"/>
    </source>
</evidence>
<reference evidence="1 2" key="2">
    <citation type="submission" date="2019-11" db="EMBL/GenBank/DDBJ databases">
        <title>A de novo genome assembly of a pear dwarfing rootstock.</title>
        <authorList>
            <person name="Wang F."/>
            <person name="Wang J."/>
            <person name="Li S."/>
            <person name="Zhang Y."/>
            <person name="Fang M."/>
            <person name="Ma L."/>
            <person name="Zhao Y."/>
            <person name="Jiang S."/>
        </authorList>
    </citation>
    <scope>NUCLEOTIDE SEQUENCE [LARGE SCALE GENOMIC DNA]</scope>
    <source>
        <strain evidence="1">S2</strain>
        <tissue evidence="1">Leaf</tissue>
    </source>
</reference>
<dbReference type="OrthoDB" id="1597724at2759"/>
<dbReference type="Proteomes" id="UP000327157">
    <property type="component" value="Unassembled WGS sequence"/>
</dbReference>
<accession>A0A5N5H3B1</accession>
<dbReference type="PANTHER" id="PTHR45923">
    <property type="entry name" value="PROTEIN SEY1"/>
    <property type="match status" value="1"/>
</dbReference>
<dbReference type="InterPro" id="IPR008803">
    <property type="entry name" value="RHD3/Sey1"/>
</dbReference>
<reference evidence="1 2" key="1">
    <citation type="submission" date="2019-09" db="EMBL/GenBank/DDBJ databases">
        <authorList>
            <person name="Ou C."/>
        </authorList>
    </citation>
    <scope>NUCLEOTIDE SEQUENCE [LARGE SCALE GENOMIC DNA]</scope>
    <source>
        <strain evidence="1">S2</strain>
        <tissue evidence="1">Leaf</tissue>
    </source>
</reference>
<comment type="caution">
    <text evidence="1">The sequence shown here is derived from an EMBL/GenBank/DDBJ whole genome shotgun (WGS) entry which is preliminary data.</text>
</comment>
<dbReference type="AlphaFoldDB" id="A0A5N5H3B1"/>
<organism evidence="1 2">
    <name type="scientific">Pyrus ussuriensis x Pyrus communis</name>
    <dbReference type="NCBI Taxonomy" id="2448454"/>
    <lineage>
        <taxon>Eukaryota</taxon>
        <taxon>Viridiplantae</taxon>
        <taxon>Streptophyta</taxon>
        <taxon>Embryophyta</taxon>
        <taxon>Tracheophyta</taxon>
        <taxon>Spermatophyta</taxon>
        <taxon>Magnoliopsida</taxon>
        <taxon>eudicotyledons</taxon>
        <taxon>Gunneridae</taxon>
        <taxon>Pentapetalae</taxon>
        <taxon>rosids</taxon>
        <taxon>fabids</taxon>
        <taxon>Rosales</taxon>
        <taxon>Rosaceae</taxon>
        <taxon>Amygdaloideae</taxon>
        <taxon>Maleae</taxon>
        <taxon>Pyrus</taxon>
    </lineage>
</organism>
<evidence type="ECO:0000313" key="2">
    <source>
        <dbReference type="Proteomes" id="UP000327157"/>
    </source>
</evidence>
<dbReference type="PANTHER" id="PTHR45923:SF20">
    <property type="entry name" value="PROTEIN ROOT HAIR DEFECTIVE 3 HOMOLOG 2"/>
    <property type="match status" value="1"/>
</dbReference>
<keyword evidence="2" id="KW-1185">Reference proteome</keyword>
<dbReference type="GO" id="GO:0003924">
    <property type="term" value="F:GTPase activity"/>
    <property type="evidence" value="ECO:0007669"/>
    <property type="project" value="TreeGrafter"/>
</dbReference>